<evidence type="ECO:0000259" key="1">
    <source>
        <dbReference type="Pfam" id="PF25794"/>
    </source>
</evidence>
<gene>
    <name evidence="2" type="ORF">LITE_LOCUS27912</name>
</gene>
<keyword evidence="3" id="KW-1185">Reference proteome</keyword>
<dbReference type="SUPFAM" id="SSF55874">
    <property type="entry name" value="ATPase domain of HSP90 chaperone/DNA topoisomerase II/histidine kinase"/>
    <property type="match status" value="1"/>
</dbReference>
<proteinExistence type="predicted"/>
<reference evidence="2" key="1">
    <citation type="submission" date="2022-08" db="EMBL/GenBank/DDBJ databases">
        <authorList>
            <person name="Gutierrez-Valencia J."/>
        </authorList>
    </citation>
    <scope>NUCLEOTIDE SEQUENCE</scope>
</reference>
<evidence type="ECO:0000313" key="3">
    <source>
        <dbReference type="Proteomes" id="UP001154282"/>
    </source>
</evidence>
<dbReference type="Proteomes" id="UP001154282">
    <property type="component" value="Unassembled WGS sequence"/>
</dbReference>
<dbReference type="Pfam" id="PF25794">
    <property type="entry name" value="SACS"/>
    <property type="match status" value="1"/>
</dbReference>
<name>A0AAV0MCI9_9ROSI</name>
<accession>A0AAV0MCI9</accession>
<protein>
    <recommendedName>
        <fullName evidence="1">Sacsin/Nov domain-containing protein</fullName>
    </recommendedName>
</protein>
<organism evidence="2 3">
    <name type="scientific">Linum tenue</name>
    <dbReference type="NCBI Taxonomy" id="586396"/>
    <lineage>
        <taxon>Eukaryota</taxon>
        <taxon>Viridiplantae</taxon>
        <taxon>Streptophyta</taxon>
        <taxon>Embryophyta</taxon>
        <taxon>Tracheophyta</taxon>
        <taxon>Spermatophyta</taxon>
        <taxon>Magnoliopsida</taxon>
        <taxon>eudicotyledons</taxon>
        <taxon>Gunneridae</taxon>
        <taxon>Pentapetalae</taxon>
        <taxon>rosids</taxon>
        <taxon>fabids</taxon>
        <taxon>Malpighiales</taxon>
        <taxon>Linaceae</taxon>
        <taxon>Linum</taxon>
    </lineage>
</organism>
<comment type="caution">
    <text evidence="2">The sequence shown here is derived from an EMBL/GenBank/DDBJ whole genome shotgun (WGS) entry which is preliminary data.</text>
</comment>
<dbReference type="AlphaFoldDB" id="A0AAV0MCI9"/>
<dbReference type="PANTHER" id="PTHR15600:SF42">
    <property type="entry name" value="SACSIN"/>
    <property type="match status" value="1"/>
</dbReference>
<dbReference type="InterPro" id="IPR052972">
    <property type="entry name" value="Sacsin_chaperone_reg"/>
</dbReference>
<dbReference type="EMBL" id="CAMGYJ010000007">
    <property type="protein sequence ID" value="CAI0443992.1"/>
    <property type="molecule type" value="Genomic_DNA"/>
</dbReference>
<feature type="domain" description="Sacsin/Nov" evidence="1">
    <location>
        <begin position="56"/>
        <end position="294"/>
    </location>
</feature>
<dbReference type="NCBIfam" id="NF047352">
    <property type="entry name" value="P_loop_sacsin"/>
    <property type="match status" value="1"/>
</dbReference>
<dbReference type="InterPro" id="IPR036890">
    <property type="entry name" value="HATPase_C_sf"/>
</dbReference>
<evidence type="ECO:0000313" key="2">
    <source>
        <dbReference type="EMBL" id="CAI0443992.1"/>
    </source>
</evidence>
<sequence length="1037" mass="116599">MSLSAKRTVQKFVHGNISNEVAEKLGVCSLRRILLAESADSMNLSLSGAAEAFGQHEALTTRLKHILEMYADGPGILFELVQNAEDAGASEVIFLLDKTQYGTSSVLSPEMADWQGPALYCFNDSVFSPQDLYAISRIGQESKLEKPFAIGRFGLGFNCVYHFTDIPAFVSGENIVMFDPHANNLPGISPSHPGLRIKFVGRNILEQFPDQFSPFLHFGCDLQHPFPGTLFRFPLRSSNVALRSQIKKEAYVIEDVMSLFASFSGVVSDALLFLRHVKKISVFVKDGNGSEMQLLHHVRRNSVSEPEMVNAVDDIFSLIDRNRFSGLDKDQTVKMLSKSIDKDFLHKCQKIVVAEQNPSGSLLHCWIMGECLGAGRGRKFSGGESHKSIPWACVAAYIHSVNVDGEYDASDMSCHFTPDLFKVSNASVQSRENFEGRAFCFLPLPISTGLPAHINSYFELSSNRRDIWFGNDMAGGGKKRSDWNIYVLDNVAAPAYGHLLEKIAIEIGPCDLFFSYWPTAAVLEPWASMARKLYLFLSESGLRVLYTKARGGQWISSKQALFPDFSFHRIRDLVEALSDAGLPLVTASKLLVEQFMEACSSLNLLTPQLLRTLLIRRKRGFKNRNAVVVTLEYCLVDLNPTQPENLYGLALLPLADGSHASFEKNGTGERVYVTWGNECGLLKDSLTHVLVDVELPESVKQKLCSIAESEKSNVSLLSCHLLEKLFLKLLPAEWQLSKRVTWAPGQQGQPTLEWMRLLWNYLKSSCDDLSIFSKWPILPVQDNSLLRLVPNSNVIEDNGWSENMRSLLVKVGCLFLRNDLPLEHPQLGNFVQPPTASGILKAFLAAAGKAEDVEGIFADASAGELHELRSFVLQSKWFMEEQMDDSLIELIKQLPMFESYKSRKLVSLTKPTKWLKPKGVREDLLDDDFVRAESEREGIILRRYLEIREPSRVEFYKGYVLNRMPEFLSQQGAVLTILQDVKLLITDDVSIRSALSETPFVLAGNGSWQQPSRYILYMITSVFFLYCRSWFHFCEWK</sequence>
<dbReference type="InterPro" id="IPR058210">
    <property type="entry name" value="SACS/Nov_dom"/>
</dbReference>
<dbReference type="GO" id="GO:0030544">
    <property type="term" value="F:Hsp70 protein binding"/>
    <property type="evidence" value="ECO:0007669"/>
    <property type="project" value="TreeGrafter"/>
</dbReference>
<dbReference type="PANTHER" id="PTHR15600">
    <property type="entry name" value="SACSIN"/>
    <property type="match status" value="1"/>
</dbReference>